<keyword evidence="2" id="KW-1133">Transmembrane helix</keyword>
<dbReference type="AlphaFoldDB" id="A0A1Y1JTU5"/>
<feature type="transmembrane region" description="Helical" evidence="2">
    <location>
        <begin position="792"/>
        <end position="814"/>
    </location>
</feature>
<organism evidence="3 4">
    <name type="scientific">Plasmodium gonderi</name>
    <dbReference type="NCBI Taxonomy" id="77519"/>
    <lineage>
        <taxon>Eukaryota</taxon>
        <taxon>Sar</taxon>
        <taxon>Alveolata</taxon>
        <taxon>Apicomplexa</taxon>
        <taxon>Aconoidasida</taxon>
        <taxon>Haemosporida</taxon>
        <taxon>Plasmodiidae</taxon>
        <taxon>Plasmodium</taxon>
        <taxon>Plasmodium (Plasmodium)</taxon>
    </lineage>
</organism>
<sequence>MSKNDEAFDFDGFIKKLCSVSTKLKNSELHKFYSSIDHIEVKKDLTSEICTRESSEDLSNLCHHVKSIINQWKKFCSYTEQKQGKCCDYLNYWLYGKIAEKNLSFPDLAWIYNEINTILYKYHSKSKDEYLCKNKIKIITSKDELKKKKVLYDFLEYYDSIKGVLSNNKEVKELVCTYVSYVLSLYNKLEEDRKSGFLHRYNNELEQFRKIFNDEYILSLLNENCNISESFIRTLKSAKNLKSLHGNYGEHNAIRNKLSDYVEYKPEFKNGYESVLKMLPSSEIYKQLNNEVTEELGKNILDIKGKNYDYTYCNSLNGEMRPICKKLVRNLHKLQNIDNLDKENHRDRCTYLNFWMYDEFSKVYKNTDENILDVPDVADLIAANIKINNYLIKEDLNKNYHLRVREPRPRKNGQITNQTAGNVHVTQVLSDIEAPQALPEDKTHPEFKRNKDSRESMRPGHAMEELDPELTTYYYKKEQEDSKPVNVVSYKELTEYEPCFFNYNCRFKECAEMKHLYEYFKNHEEIKNKINCENIQNNEYISYLKYMSLLHKNHKNECCSWGAELCPSYFLRCDESYDPQKFLSALKSGDKNKCEEIMQLIKHNKSDDVFNVNPNSEENMFIKYFTCSEVTNSNFEKSGLRCQQPSYSSHLNNQHYPVRPINKRQSNEGLYGKKITINGKSINVVLLTDPYAKITGKNLTDTSTVKNGYTLFPEVQGLARKSYIKEAETACENERPKKGMEEYCKRSKTYNNQTRSAHFQFKNIIQGNGVKILGENTIPIDISFTNSVLQNFFFRIGVIILIALGAIFVFILYYKFTPFGSWLRYRIKGGRRKKKNIHYRELREESSNYVIDYMREHPPKKRINIVYQN</sequence>
<evidence type="ECO:0000256" key="1">
    <source>
        <dbReference type="SAM" id="MobiDB-lite"/>
    </source>
</evidence>
<feature type="compositionally biased region" description="Basic and acidic residues" evidence="1">
    <location>
        <begin position="439"/>
        <end position="463"/>
    </location>
</feature>
<dbReference type="Proteomes" id="UP000195521">
    <property type="component" value="Unassembled WGS sequence"/>
</dbReference>
<accession>A0A1Y1JTU5</accession>
<feature type="region of interest" description="Disordered" evidence="1">
    <location>
        <begin position="435"/>
        <end position="463"/>
    </location>
</feature>
<keyword evidence="4" id="KW-1185">Reference proteome</keyword>
<evidence type="ECO:0000313" key="4">
    <source>
        <dbReference type="Proteomes" id="UP000195521"/>
    </source>
</evidence>
<dbReference type="GeneID" id="39745345"/>
<keyword evidence="2" id="KW-0472">Membrane</keyword>
<dbReference type="RefSeq" id="XP_028547126.1">
    <property type="nucleotide sequence ID" value="XM_028691325.1"/>
</dbReference>
<dbReference type="OrthoDB" id="389242at2759"/>
<evidence type="ECO:0000256" key="2">
    <source>
        <dbReference type="SAM" id="Phobius"/>
    </source>
</evidence>
<reference evidence="4" key="1">
    <citation type="submission" date="2017-04" db="EMBL/GenBank/DDBJ databases">
        <title>Plasmodium gonderi genome.</title>
        <authorList>
            <person name="Arisue N."/>
            <person name="Honma H."/>
            <person name="Kawai S."/>
            <person name="Tougan T."/>
            <person name="Tanabe K."/>
            <person name="Horii T."/>
        </authorList>
    </citation>
    <scope>NUCLEOTIDE SEQUENCE [LARGE SCALE GENOMIC DNA]</scope>
    <source>
        <strain evidence="4">ATCC 30045</strain>
    </source>
</reference>
<keyword evidence="2" id="KW-0812">Transmembrane</keyword>
<evidence type="ECO:0000313" key="3">
    <source>
        <dbReference type="EMBL" id="GAW84537.1"/>
    </source>
</evidence>
<comment type="caution">
    <text evidence="3">The sequence shown here is derived from an EMBL/GenBank/DDBJ whole genome shotgun (WGS) entry which is preliminary data.</text>
</comment>
<protein>
    <submittedName>
        <fullName evidence="3">Variable surface protein</fullName>
    </submittedName>
</protein>
<dbReference type="InterPro" id="IPR008780">
    <property type="entry name" value="Plasmodium_Vir"/>
</dbReference>
<proteinExistence type="predicted"/>
<dbReference type="EMBL" id="BDQF01000405">
    <property type="protein sequence ID" value="GAW84537.1"/>
    <property type="molecule type" value="Genomic_DNA"/>
</dbReference>
<gene>
    <name evidence="3" type="ORF">PGO_003520</name>
</gene>
<dbReference type="Pfam" id="PF05795">
    <property type="entry name" value="Plasmodium_Vir"/>
    <property type="match status" value="3"/>
</dbReference>
<name>A0A1Y1JTU5_PLAGO</name>